<name>A0A2K2CYP4_BRADI</name>
<dbReference type="AlphaFoldDB" id="A0A2K2CYP4"/>
<accession>A0A2K2CYP4</accession>
<dbReference type="OrthoDB" id="695544at2759"/>
<organism evidence="3">
    <name type="scientific">Brachypodium distachyon</name>
    <name type="common">Purple false brome</name>
    <name type="synonym">Trachynia distachya</name>
    <dbReference type="NCBI Taxonomy" id="15368"/>
    <lineage>
        <taxon>Eukaryota</taxon>
        <taxon>Viridiplantae</taxon>
        <taxon>Streptophyta</taxon>
        <taxon>Embryophyta</taxon>
        <taxon>Tracheophyta</taxon>
        <taxon>Spermatophyta</taxon>
        <taxon>Magnoliopsida</taxon>
        <taxon>Liliopsida</taxon>
        <taxon>Poales</taxon>
        <taxon>Poaceae</taxon>
        <taxon>BOP clade</taxon>
        <taxon>Pooideae</taxon>
        <taxon>Stipodae</taxon>
        <taxon>Brachypodieae</taxon>
        <taxon>Brachypodium</taxon>
    </lineage>
</organism>
<evidence type="ECO:0000313" key="5">
    <source>
        <dbReference type="Proteomes" id="UP000008810"/>
    </source>
</evidence>
<evidence type="ECO:0000256" key="1">
    <source>
        <dbReference type="SAM" id="MobiDB-lite"/>
    </source>
</evidence>
<gene>
    <name evidence="3" type="ORF">BRADI_3g21490v3</name>
</gene>
<evidence type="ECO:0000313" key="4">
    <source>
        <dbReference type="EnsemblPlants" id="PNT67150"/>
    </source>
</evidence>
<evidence type="ECO:0000313" key="3">
    <source>
        <dbReference type="EMBL" id="PNT67150.1"/>
    </source>
</evidence>
<dbReference type="ExpressionAtlas" id="A0A2K2CYP4">
    <property type="expression patterns" value="baseline"/>
</dbReference>
<reference evidence="3" key="2">
    <citation type="submission" date="2017-06" db="EMBL/GenBank/DDBJ databases">
        <title>WGS assembly of Brachypodium distachyon.</title>
        <authorList>
            <consortium name="The International Brachypodium Initiative"/>
            <person name="Lucas S."/>
            <person name="Harmon-Smith M."/>
            <person name="Lail K."/>
            <person name="Tice H."/>
            <person name="Grimwood J."/>
            <person name="Bruce D."/>
            <person name="Barry K."/>
            <person name="Shu S."/>
            <person name="Lindquist E."/>
            <person name="Wang M."/>
            <person name="Pitluck S."/>
            <person name="Vogel J.P."/>
            <person name="Garvin D.F."/>
            <person name="Mockler T.C."/>
            <person name="Schmutz J."/>
            <person name="Rokhsar D."/>
            <person name="Bevan M.W."/>
        </authorList>
    </citation>
    <scope>NUCLEOTIDE SEQUENCE</scope>
    <source>
        <strain evidence="3">Bd21</strain>
    </source>
</reference>
<keyword evidence="5" id="KW-1185">Reference proteome</keyword>
<proteinExistence type="predicted"/>
<feature type="region of interest" description="Disordered" evidence="1">
    <location>
        <begin position="1"/>
        <end position="43"/>
    </location>
</feature>
<dbReference type="InParanoid" id="A0A2K2CYP4"/>
<dbReference type="FunCoup" id="A0A2K2CYP4">
    <property type="interactions" value="8"/>
</dbReference>
<reference evidence="4" key="3">
    <citation type="submission" date="2018-08" db="UniProtKB">
        <authorList>
            <consortium name="EnsemblPlants"/>
        </authorList>
    </citation>
    <scope>IDENTIFICATION</scope>
    <source>
        <strain evidence="4">cv. Bd21</strain>
    </source>
</reference>
<dbReference type="SUPFAM" id="SSF81383">
    <property type="entry name" value="F-box domain"/>
    <property type="match status" value="1"/>
</dbReference>
<sequence length="433" mass="48425">MRPPRARRRRRQRQRSPASANKGWLSVRRRPSKGRPRREHGDQAVPFGDETLLLVFSNLIDARDLVRCAATCRRWRRLVSSDAAYICRRGPPRCDRFIRRLALGVFIHTEESHGSDGFIPFAASKKKLSLAGLVGGECLRVVASRGGRVVLDLRRAKTAFALRLCVCDPMTGDAHHLPPLRGKDSPGPYACTLLTPGDGLLLCNTNPASYRVLLLYNHRSYSALRFYDSVSAAWGPEVRGARIGRNRKLGIRAHAALARGGVVCWPGLGIGVHLGTLHTSSAPYTVQGFDSPSRDNRPPAFSMHLERLLGLMPDGRLCVVESNSKDHTVRAYVVVYADVVDDGGTSGRKAWRWTLELRPMGLRCVSLRWFCERSGVVLFTAWNVEEDRTLVYAVDLETKEVGRVDWSGHHDDHFTYIDVCGYEMDRVSMLAEL</sequence>
<dbReference type="EnsemblPlants" id="PNT67150">
    <property type="protein sequence ID" value="PNT67150"/>
    <property type="gene ID" value="BRADI_3g21490v3"/>
</dbReference>
<dbReference type="EMBL" id="CM000882">
    <property type="protein sequence ID" value="PNT67150.1"/>
    <property type="molecule type" value="Genomic_DNA"/>
</dbReference>
<dbReference type="Proteomes" id="UP000008810">
    <property type="component" value="Chromosome 3"/>
</dbReference>
<protein>
    <recommendedName>
        <fullName evidence="2">F-box domain-containing protein</fullName>
    </recommendedName>
</protein>
<dbReference type="Gene3D" id="1.20.1280.50">
    <property type="match status" value="1"/>
</dbReference>
<dbReference type="CDD" id="cd09917">
    <property type="entry name" value="F-box_SF"/>
    <property type="match status" value="1"/>
</dbReference>
<evidence type="ECO:0000259" key="2">
    <source>
        <dbReference type="Pfam" id="PF12937"/>
    </source>
</evidence>
<feature type="compositionally biased region" description="Basic residues" evidence="1">
    <location>
        <begin position="27"/>
        <end position="38"/>
    </location>
</feature>
<dbReference type="PANTHER" id="PTHR36140:SF1">
    <property type="entry name" value="F-BOX DOMAIN CONTAINING PROTEIN, EXPRESSED"/>
    <property type="match status" value="1"/>
</dbReference>
<dbReference type="InterPro" id="IPR001810">
    <property type="entry name" value="F-box_dom"/>
</dbReference>
<reference evidence="3 4" key="1">
    <citation type="journal article" date="2010" name="Nature">
        <title>Genome sequencing and analysis of the model grass Brachypodium distachyon.</title>
        <authorList>
            <consortium name="International Brachypodium Initiative"/>
        </authorList>
    </citation>
    <scope>NUCLEOTIDE SEQUENCE [LARGE SCALE GENOMIC DNA]</scope>
    <source>
        <strain evidence="3 4">Bd21</strain>
    </source>
</reference>
<feature type="compositionally biased region" description="Basic residues" evidence="1">
    <location>
        <begin position="1"/>
        <end position="14"/>
    </location>
</feature>
<feature type="domain" description="F-box" evidence="2">
    <location>
        <begin position="49"/>
        <end position="83"/>
    </location>
</feature>
<dbReference type="Gramene" id="PNT67150">
    <property type="protein sequence ID" value="PNT67150"/>
    <property type="gene ID" value="BRADI_3g21490v3"/>
</dbReference>
<dbReference type="InterPro" id="IPR036047">
    <property type="entry name" value="F-box-like_dom_sf"/>
</dbReference>
<dbReference type="Pfam" id="PF12937">
    <property type="entry name" value="F-box-like"/>
    <property type="match status" value="1"/>
</dbReference>
<dbReference type="PANTHER" id="PTHR36140">
    <property type="entry name" value="F-BOX DOMAIN-CONTAINING PROTEIN-RELATED"/>
    <property type="match status" value="1"/>
</dbReference>